<reference evidence="2" key="1">
    <citation type="submission" date="2022-11" db="UniProtKB">
        <authorList>
            <consortium name="WormBaseParasite"/>
        </authorList>
    </citation>
    <scope>IDENTIFICATION</scope>
</reference>
<protein>
    <submittedName>
        <fullName evidence="2">Huntingtin</fullName>
    </submittedName>
</protein>
<organism evidence="1 2">
    <name type="scientific">Parascaris univalens</name>
    <name type="common">Nematode worm</name>
    <dbReference type="NCBI Taxonomy" id="6257"/>
    <lineage>
        <taxon>Eukaryota</taxon>
        <taxon>Metazoa</taxon>
        <taxon>Ecdysozoa</taxon>
        <taxon>Nematoda</taxon>
        <taxon>Chromadorea</taxon>
        <taxon>Rhabditida</taxon>
        <taxon>Spirurina</taxon>
        <taxon>Ascaridomorpha</taxon>
        <taxon>Ascaridoidea</taxon>
        <taxon>Ascarididae</taxon>
        <taxon>Parascaris</taxon>
    </lineage>
</organism>
<sequence length="75" mass="8785">ANLSLTVLKKMHFHDHGEPRGVSSPNCESLHRFRRQLRKTRGFRCSSVKMCRLATQRYHMESACSTECYHIAVHR</sequence>
<dbReference type="Proteomes" id="UP000887569">
    <property type="component" value="Unplaced"/>
</dbReference>
<dbReference type="AlphaFoldDB" id="A0A915BFM9"/>
<evidence type="ECO:0000313" key="1">
    <source>
        <dbReference type="Proteomes" id="UP000887569"/>
    </source>
</evidence>
<keyword evidence="1" id="KW-1185">Reference proteome</keyword>
<name>A0A915BFM9_PARUN</name>
<dbReference type="WBParaSite" id="PgR038X_g006_t10">
    <property type="protein sequence ID" value="PgR038X_g006_t10"/>
    <property type="gene ID" value="PgR038X_g006"/>
</dbReference>
<proteinExistence type="predicted"/>
<evidence type="ECO:0000313" key="2">
    <source>
        <dbReference type="WBParaSite" id="PgR038X_g006_t10"/>
    </source>
</evidence>
<accession>A0A915BFM9</accession>